<keyword evidence="3" id="KW-1185">Reference proteome</keyword>
<comment type="caution">
    <text evidence="2">The sequence shown here is derived from an EMBL/GenBank/DDBJ whole genome shotgun (WGS) entry which is preliminary data.</text>
</comment>
<dbReference type="Proteomes" id="UP000663870">
    <property type="component" value="Unassembled WGS sequence"/>
</dbReference>
<gene>
    <name evidence="2" type="ORF">JXQ802_LOCUS57042</name>
    <name evidence="1" type="ORF">PYM288_LOCUS40457</name>
</gene>
<organism evidence="2 3">
    <name type="scientific">Rotaria sordida</name>
    <dbReference type="NCBI Taxonomy" id="392033"/>
    <lineage>
        <taxon>Eukaryota</taxon>
        <taxon>Metazoa</taxon>
        <taxon>Spiralia</taxon>
        <taxon>Gnathifera</taxon>
        <taxon>Rotifera</taxon>
        <taxon>Eurotatoria</taxon>
        <taxon>Bdelloidea</taxon>
        <taxon>Philodinida</taxon>
        <taxon>Philodinidae</taxon>
        <taxon>Rotaria</taxon>
    </lineage>
</organism>
<dbReference type="EMBL" id="CAJNOL010014355">
    <property type="protein sequence ID" value="CAF1667444.1"/>
    <property type="molecule type" value="Genomic_DNA"/>
</dbReference>
<feature type="non-terminal residue" evidence="2">
    <location>
        <position position="1"/>
    </location>
</feature>
<reference evidence="2" key="1">
    <citation type="submission" date="2021-02" db="EMBL/GenBank/DDBJ databases">
        <authorList>
            <person name="Nowell W R."/>
        </authorList>
    </citation>
    <scope>NUCLEOTIDE SEQUENCE</scope>
</reference>
<evidence type="ECO:0000313" key="3">
    <source>
        <dbReference type="Proteomes" id="UP000663870"/>
    </source>
</evidence>
<sequence>KTDASSSENVFKLLLNAKTDY</sequence>
<protein>
    <submittedName>
        <fullName evidence="2">Uncharacterized protein</fullName>
    </submittedName>
</protein>
<name>A0A816FXK0_9BILA</name>
<evidence type="ECO:0000313" key="1">
    <source>
        <dbReference type="EMBL" id="CAF1535936.1"/>
    </source>
</evidence>
<dbReference type="EMBL" id="CAJNOH010012480">
    <property type="protein sequence ID" value="CAF1535936.1"/>
    <property type="molecule type" value="Genomic_DNA"/>
</dbReference>
<evidence type="ECO:0000313" key="2">
    <source>
        <dbReference type="EMBL" id="CAF1667444.1"/>
    </source>
</evidence>
<dbReference type="Proteomes" id="UP000663854">
    <property type="component" value="Unassembled WGS sequence"/>
</dbReference>
<accession>A0A816FXK0</accession>
<proteinExistence type="predicted"/>
<dbReference type="AlphaFoldDB" id="A0A816FXK0"/>